<dbReference type="EMBL" id="VSRR010000323">
    <property type="protein sequence ID" value="MPC14022.1"/>
    <property type="molecule type" value="Genomic_DNA"/>
</dbReference>
<dbReference type="AlphaFoldDB" id="A0A5B7CW94"/>
<name>A0A5B7CW94_PORTR</name>
<dbReference type="Proteomes" id="UP000324222">
    <property type="component" value="Unassembled WGS sequence"/>
</dbReference>
<evidence type="ECO:0000256" key="1">
    <source>
        <dbReference type="SAM" id="MobiDB-lite"/>
    </source>
</evidence>
<proteinExistence type="predicted"/>
<sequence length="145" mass="15016">MCIALGLVRDKKVTCSNALGDTFPGPVLAEATVTLEARPQRGEGVCRQLAPVVGGGEGQQPGLFYDGCSPASTSNAITSLGAAPHPPAPRSSLPLSTATLQSPLSRSGPEHRTSLPLLRVRVPVPESQPPTALDQPVVPVLFIYS</sequence>
<evidence type="ECO:0000313" key="2">
    <source>
        <dbReference type="EMBL" id="MPC14022.1"/>
    </source>
</evidence>
<comment type="caution">
    <text evidence="2">The sequence shown here is derived from an EMBL/GenBank/DDBJ whole genome shotgun (WGS) entry which is preliminary data.</text>
</comment>
<keyword evidence="3" id="KW-1185">Reference proteome</keyword>
<protein>
    <submittedName>
        <fullName evidence="2">Uncharacterized protein</fullName>
    </submittedName>
</protein>
<feature type="region of interest" description="Disordered" evidence="1">
    <location>
        <begin position="78"/>
        <end position="112"/>
    </location>
</feature>
<organism evidence="2 3">
    <name type="scientific">Portunus trituberculatus</name>
    <name type="common">Swimming crab</name>
    <name type="synonym">Neptunus trituberculatus</name>
    <dbReference type="NCBI Taxonomy" id="210409"/>
    <lineage>
        <taxon>Eukaryota</taxon>
        <taxon>Metazoa</taxon>
        <taxon>Ecdysozoa</taxon>
        <taxon>Arthropoda</taxon>
        <taxon>Crustacea</taxon>
        <taxon>Multicrustacea</taxon>
        <taxon>Malacostraca</taxon>
        <taxon>Eumalacostraca</taxon>
        <taxon>Eucarida</taxon>
        <taxon>Decapoda</taxon>
        <taxon>Pleocyemata</taxon>
        <taxon>Brachyura</taxon>
        <taxon>Eubrachyura</taxon>
        <taxon>Portunoidea</taxon>
        <taxon>Portunidae</taxon>
        <taxon>Portuninae</taxon>
        <taxon>Portunus</taxon>
    </lineage>
</organism>
<reference evidence="2 3" key="1">
    <citation type="submission" date="2019-05" db="EMBL/GenBank/DDBJ databases">
        <title>Another draft genome of Portunus trituberculatus and its Hox gene families provides insights of decapod evolution.</title>
        <authorList>
            <person name="Jeong J.-H."/>
            <person name="Song I."/>
            <person name="Kim S."/>
            <person name="Choi T."/>
            <person name="Kim D."/>
            <person name="Ryu S."/>
            <person name="Kim W."/>
        </authorList>
    </citation>
    <scope>NUCLEOTIDE SEQUENCE [LARGE SCALE GENOMIC DNA]</scope>
    <source>
        <tissue evidence="2">Muscle</tissue>
    </source>
</reference>
<gene>
    <name evidence="2" type="ORF">E2C01_006775</name>
</gene>
<evidence type="ECO:0000313" key="3">
    <source>
        <dbReference type="Proteomes" id="UP000324222"/>
    </source>
</evidence>
<feature type="compositionally biased region" description="Polar residues" evidence="1">
    <location>
        <begin position="93"/>
        <end position="105"/>
    </location>
</feature>
<accession>A0A5B7CW94</accession>